<dbReference type="InterPro" id="IPR044136">
    <property type="entry name" value="Lys-tRNA-ligase_II_N"/>
</dbReference>
<dbReference type="NCBIfam" id="NF001756">
    <property type="entry name" value="PRK00484.1"/>
    <property type="match status" value="1"/>
</dbReference>
<accession>A0A7C4NKD2</accession>
<evidence type="ECO:0000256" key="4">
    <source>
        <dbReference type="ARBA" id="ARBA00022840"/>
    </source>
</evidence>
<feature type="domain" description="Aminoacyl-transfer RNA synthetases class-II family profile" evidence="9">
    <location>
        <begin position="171"/>
        <end position="486"/>
    </location>
</feature>
<keyword evidence="7" id="KW-0648">Protein biosynthesis</keyword>
<comment type="catalytic activity">
    <reaction evidence="6 7 8">
        <text>tRNA(Lys) + L-lysine + ATP = L-lysyl-tRNA(Lys) + AMP + diphosphate</text>
        <dbReference type="Rhea" id="RHEA:20792"/>
        <dbReference type="Rhea" id="RHEA-COMP:9696"/>
        <dbReference type="Rhea" id="RHEA-COMP:9697"/>
        <dbReference type="ChEBI" id="CHEBI:30616"/>
        <dbReference type="ChEBI" id="CHEBI:32551"/>
        <dbReference type="ChEBI" id="CHEBI:33019"/>
        <dbReference type="ChEBI" id="CHEBI:78442"/>
        <dbReference type="ChEBI" id="CHEBI:78529"/>
        <dbReference type="ChEBI" id="CHEBI:456215"/>
        <dbReference type="EC" id="6.1.1.6"/>
    </reaction>
</comment>
<dbReference type="Gene3D" id="3.30.930.10">
    <property type="entry name" value="Bira Bifunctional Protein, Domain 2"/>
    <property type="match status" value="1"/>
</dbReference>
<evidence type="ECO:0000256" key="7">
    <source>
        <dbReference type="HAMAP-Rule" id="MF_00252"/>
    </source>
</evidence>
<dbReference type="GO" id="GO:0005524">
    <property type="term" value="F:ATP binding"/>
    <property type="evidence" value="ECO:0007669"/>
    <property type="project" value="UniProtKB-UniRule"/>
</dbReference>
<comment type="similarity">
    <text evidence="7">Belongs to the class-II aminoacyl-tRNA synthetase family.</text>
</comment>
<evidence type="ECO:0000256" key="6">
    <source>
        <dbReference type="ARBA" id="ARBA00048573"/>
    </source>
</evidence>
<dbReference type="Pfam" id="PF01336">
    <property type="entry name" value="tRNA_anti-codon"/>
    <property type="match status" value="1"/>
</dbReference>
<sequence length="518" mass="60705">MSATSHRFWKFIELSIDPYIAEYRYDTDANVKSLKDKYSYLGKGEEASERFSIAGRIMGIRRHGKIFFALLDDSTDVIQLVFRFDIVGEKNWQMVELLNVGDVVGVKGKPMRTLRGEFSLLVEELKILAIAWREYPEKWHGLADADKRYRMRYLDFMLNPKVRKAIMSMYRIEKSFRDFLNSRGFIEVHTPKLQPIYGGALARPFTTKMYALDRTVYLSIAPETYLKRCIVGNFFKVYEITVCFRNEDIDAQHYPEFVQIEIYWAFADWKDMMKLVEEMVSTAVKEVFGDYVVEIDKDGGKLELDFKPPWRRITLEDSIELYGGVKIKGKSIEELIEVAKSLNIKIDDLRRGKIIEKIFERTVVPNIIQPTFVMLYPRDISPLARPYREDPNYAERFEVFIDRLEVGNGYSELNNPIVQYYFFKKEEELRIKLASKLGEEVEYHPLDKDYVRALEYGMPPTAGVGIGIYRLVMILAGLQSIKDVIPFTIVEQDEFHTIADKHQDILNYYIEKLQLDKY</sequence>
<dbReference type="CDD" id="cd04322">
    <property type="entry name" value="LysRS_N"/>
    <property type="match status" value="1"/>
</dbReference>
<dbReference type="InterPro" id="IPR004365">
    <property type="entry name" value="NA-bd_OB_tRNA"/>
</dbReference>
<evidence type="ECO:0000313" key="10">
    <source>
        <dbReference type="EMBL" id="HGQ36455.1"/>
    </source>
</evidence>
<evidence type="ECO:0000256" key="2">
    <source>
        <dbReference type="ARBA" id="ARBA00022723"/>
    </source>
</evidence>
<dbReference type="PROSITE" id="PS50862">
    <property type="entry name" value="AA_TRNA_LIGASE_II"/>
    <property type="match status" value="1"/>
</dbReference>
<evidence type="ECO:0000313" key="11">
    <source>
        <dbReference type="EMBL" id="HGQ63909.1"/>
    </source>
</evidence>
<evidence type="ECO:0000259" key="9">
    <source>
        <dbReference type="PROSITE" id="PS50862"/>
    </source>
</evidence>
<reference evidence="11" key="1">
    <citation type="journal article" date="2020" name="mSystems">
        <title>Genome- and Community-Level Interaction Insights into Carbon Utilization and Element Cycling Functions of Hydrothermarchaeota in Hydrothermal Sediment.</title>
        <authorList>
            <person name="Zhou Z."/>
            <person name="Liu Y."/>
            <person name="Xu W."/>
            <person name="Pan J."/>
            <person name="Luo Z.H."/>
            <person name="Li M."/>
        </authorList>
    </citation>
    <scope>NUCLEOTIDE SEQUENCE [LARGE SCALE GENOMIC DNA]</scope>
    <source>
        <strain evidence="11">SpSt-637</strain>
        <strain evidence="10">SpSt-667</strain>
    </source>
</reference>
<dbReference type="GO" id="GO:0005829">
    <property type="term" value="C:cytosol"/>
    <property type="evidence" value="ECO:0007669"/>
    <property type="project" value="TreeGrafter"/>
</dbReference>
<dbReference type="Gene3D" id="2.40.50.140">
    <property type="entry name" value="Nucleic acid-binding proteins"/>
    <property type="match status" value="1"/>
</dbReference>
<dbReference type="PRINTS" id="PR00982">
    <property type="entry name" value="TRNASYNTHLYS"/>
</dbReference>
<comment type="subcellular location">
    <subcellularLocation>
        <location evidence="7">Cytoplasm</location>
    </subcellularLocation>
</comment>
<dbReference type="InterPro" id="IPR012340">
    <property type="entry name" value="NA-bd_OB-fold"/>
</dbReference>
<dbReference type="InterPro" id="IPR045864">
    <property type="entry name" value="aa-tRNA-synth_II/BPL/LPL"/>
</dbReference>
<evidence type="ECO:0000256" key="1">
    <source>
        <dbReference type="ARBA" id="ARBA00022598"/>
    </source>
</evidence>
<gene>
    <name evidence="7 11" type="primary">lysS</name>
    <name evidence="11" type="ORF">ENU08_01525</name>
    <name evidence="10" type="ORF">ENU41_07265</name>
</gene>
<dbReference type="InterPro" id="IPR018149">
    <property type="entry name" value="Lys-tRNA-synth_II_C"/>
</dbReference>
<dbReference type="GO" id="GO:0006430">
    <property type="term" value="P:lysyl-tRNA aminoacylation"/>
    <property type="evidence" value="ECO:0007669"/>
    <property type="project" value="UniProtKB-UniRule"/>
</dbReference>
<evidence type="ECO:0000256" key="5">
    <source>
        <dbReference type="ARBA" id="ARBA00023146"/>
    </source>
</evidence>
<feature type="binding site" evidence="7">
    <location>
        <position position="398"/>
    </location>
    <ligand>
        <name>Mg(2+)</name>
        <dbReference type="ChEBI" id="CHEBI:18420"/>
        <label>1</label>
    </ligand>
</feature>
<dbReference type="GO" id="GO:0000049">
    <property type="term" value="F:tRNA binding"/>
    <property type="evidence" value="ECO:0007669"/>
    <property type="project" value="TreeGrafter"/>
</dbReference>
<dbReference type="GO" id="GO:0000287">
    <property type="term" value="F:magnesium ion binding"/>
    <property type="evidence" value="ECO:0007669"/>
    <property type="project" value="UniProtKB-UniRule"/>
</dbReference>
<keyword evidence="2 7" id="KW-0479">Metal-binding</keyword>
<comment type="subunit">
    <text evidence="7">Homodimer.</text>
</comment>
<dbReference type="PANTHER" id="PTHR42918:SF15">
    <property type="entry name" value="LYSINE--TRNA LIGASE, CHLOROPLASTIC_MITOCHONDRIAL"/>
    <property type="match status" value="1"/>
</dbReference>
<dbReference type="Pfam" id="PF00152">
    <property type="entry name" value="tRNA-synt_2"/>
    <property type="match status" value="1"/>
</dbReference>
<dbReference type="PANTHER" id="PTHR42918">
    <property type="entry name" value="LYSYL-TRNA SYNTHETASE"/>
    <property type="match status" value="1"/>
</dbReference>
<protein>
    <recommendedName>
        <fullName evidence="7">Lysine--tRNA ligase</fullName>
        <ecNumber evidence="7">6.1.1.6</ecNumber>
    </recommendedName>
    <alternativeName>
        <fullName evidence="7">Lysyl-tRNA synthetase</fullName>
        <shortName evidence="7">LysRS</shortName>
    </alternativeName>
</protein>
<feature type="binding site" evidence="7">
    <location>
        <position position="405"/>
    </location>
    <ligand>
        <name>Mg(2+)</name>
        <dbReference type="ChEBI" id="CHEBI:18420"/>
        <label>1</label>
    </ligand>
</feature>
<keyword evidence="3 7" id="KW-0547">Nucleotide-binding</keyword>
<name>A0A7C4NKD2_9CREN</name>
<comment type="caution">
    <text evidence="11">The sequence shown here is derived from an EMBL/GenBank/DDBJ whole genome shotgun (WGS) entry which is preliminary data.</text>
</comment>
<dbReference type="HAMAP" id="MF_00252">
    <property type="entry name" value="Lys_tRNA_synth_class2"/>
    <property type="match status" value="1"/>
</dbReference>
<evidence type="ECO:0000256" key="3">
    <source>
        <dbReference type="ARBA" id="ARBA00022741"/>
    </source>
</evidence>
<dbReference type="InterPro" id="IPR006195">
    <property type="entry name" value="aa-tRNA-synth_II"/>
</dbReference>
<evidence type="ECO:0000256" key="8">
    <source>
        <dbReference type="RuleBase" id="RU000336"/>
    </source>
</evidence>
<dbReference type="SUPFAM" id="SSF50249">
    <property type="entry name" value="Nucleic acid-binding proteins"/>
    <property type="match status" value="1"/>
</dbReference>
<dbReference type="GO" id="GO:0004824">
    <property type="term" value="F:lysine-tRNA ligase activity"/>
    <property type="evidence" value="ECO:0007669"/>
    <property type="project" value="UniProtKB-UniRule"/>
</dbReference>
<dbReference type="InterPro" id="IPR004364">
    <property type="entry name" value="Aa-tRNA-synt_II"/>
</dbReference>
<dbReference type="InterPro" id="IPR002313">
    <property type="entry name" value="Lys-tRNA-ligase_II"/>
</dbReference>
<proteinExistence type="inferred from homology"/>
<dbReference type="SUPFAM" id="SSF55681">
    <property type="entry name" value="Class II aaRS and biotin synthetases"/>
    <property type="match status" value="1"/>
</dbReference>
<dbReference type="EMBL" id="DTBD01000009">
    <property type="protein sequence ID" value="HGQ63909.1"/>
    <property type="molecule type" value="Genomic_DNA"/>
</dbReference>
<dbReference type="NCBIfam" id="TIGR00499">
    <property type="entry name" value="lysS_bact"/>
    <property type="match status" value="1"/>
</dbReference>
<keyword evidence="1 7" id="KW-0436">Ligase</keyword>
<feature type="binding site" evidence="7">
    <location>
        <position position="405"/>
    </location>
    <ligand>
        <name>Mg(2+)</name>
        <dbReference type="ChEBI" id="CHEBI:18420"/>
        <label>2</label>
    </ligand>
</feature>
<keyword evidence="7" id="KW-0963">Cytoplasm</keyword>
<organism evidence="11">
    <name type="scientific">Ignisphaera aggregans</name>
    <dbReference type="NCBI Taxonomy" id="334771"/>
    <lineage>
        <taxon>Archaea</taxon>
        <taxon>Thermoproteota</taxon>
        <taxon>Thermoprotei</taxon>
        <taxon>Desulfurococcales</taxon>
        <taxon>Desulfurococcaceae</taxon>
        <taxon>Ignisphaera</taxon>
    </lineage>
</organism>
<comment type="cofactor">
    <cofactor evidence="7 8">
        <name>Mg(2+)</name>
        <dbReference type="ChEBI" id="CHEBI:18420"/>
    </cofactor>
    <text evidence="7 8">Binds 3 Mg(2+) ions per subunit.</text>
</comment>
<dbReference type="EMBL" id="DTCK01000041">
    <property type="protein sequence ID" value="HGQ36455.1"/>
    <property type="molecule type" value="Genomic_DNA"/>
</dbReference>
<dbReference type="AlphaFoldDB" id="A0A7C4NKD2"/>
<keyword evidence="4 7" id="KW-0067">ATP-binding</keyword>
<keyword evidence="5 7" id="KW-0030">Aminoacyl-tRNA synthetase</keyword>
<keyword evidence="7 8" id="KW-0460">Magnesium</keyword>
<dbReference type="EC" id="6.1.1.6" evidence="7"/>